<feature type="compositionally biased region" description="Polar residues" evidence="1">
    <location>
        <begin position="252"/>
        <end position="262"/>
    </location>
</feature>
<accession>A0A518AI71</accession>
<evidence type="ECO:0000313" key="4">
    <source>
        <dbReference type="Proteomes" id="UP000315750"/>
    </source>
</evidence>
<protein>
    <submittedName>
        <fullName evidence="3">Uncharacterized protein</fullName>
    </submittedName>
</protein>
<evidence type="ECO:0000256" key="1">
    <source>
        <dbReference type="SAM" id="MobiDB-lite"/>
    </source>
</evidence>
<keyword evidence="2" id="KW-0472">Membrane</keyword>
<dbReference type="AlphaFoldDB" id="A0A518AI71"/>
<keyword evidence="2" id="KW-0812">Transmembrane</keyword>
<feature type="region of interest" description="Disordered" evidence="1">
    <location>
        <begin position="76"/>
        <end position="116"/>
    </location>
</feature>
<keyword evidence="2" id="KW-1133">Transmembrane helix</keyword>
<organism evidence="3 4">
    <name type="scientific">Aeoliella mucimassa</name>
    <dbReference type="NCBI Taxonomy" id="2527972"/>
    <lineage>
        <taxon>Bacteria</taxon>
        <taxon>Pseudomonadati</taxon>
        <taxon>Planctomycetota</taxon>
        <taxon>Planctomycetia</taxon>
        <taxon>Pirellulales</taxon>
        <taxon>Lacipirellulaceae</taxon>
        <taxon>Aeoliella</taxon>
    </lineage>
</organism>
<sequence>MSNATKNNEQGLIQSTELELPPVLARVPWLAKASQPAAPAPISEPAAPAIDASLFQPHSVVAMPELGTTDYVDRAPKYRFDPPQSPQASHEAMQPQPAATTAAPEQPTTTPADTPTAKTITRTAENETEKNVVTHLRFDKAVGASTEPVVEQPEVVEADTHEPSTWHTIVSLVDNAIRQYHRVIVLVALLTAAGLMMLMLQGQGSSSEPAATSNEANADKIASQPEELDLSSIPPLRTDDADQMIAVVRGPQSHSRNQSTEVESVPPSGPIPLEPIVPQNEPIVHDTNAVGPNHIQNNTPAPQPNEGPGEPAGGYPVTRVFNGPPAVANQPTTTGQAPRIARLPGHLLPVNEERQ</sequence>
<reference evidence="3 4" key="1">
    <citation type="submission" date="2019-02" db="EMBL/GenBank/DDBJ databases">
        <title>Deep-cultivation of Planctomycetes and their phenomic and genomic characterization uncovers novel biology.</title>
        <authorList>
            <person name="Wiegand S."/>
            <person name="Jogler M."/>
            <person name="Boedeker C."/>
            <person name="Pinto D."/>
            <person name="Vollmers J."/>
            <person name="Rivas-Marin E."/>
            <person name="Kohn T."/>
            <person name="Peeters S.H."/>
            <person name="Heuer A."/>
            <person name="Rast P."/>
            <person name="Oberbeckmann S."/>
            <person name="Bunk B."/>
            <person name="Jeske O."/>
            <person name="Meyerdierks A."/>
            <person name="Storesund J.E."/>
            <person name="Kallscheuer N."/>
            <person name="Luecker S."/>
            <person name="Lage O.M."/>
            <person name="Pohl T."/>
            <person name="Merkel B.J."/>
            <person name="Hornburger P."/>
            <person name="Mueller R.-W."/>
            <person name="Bruemmer F."/>
            <person name="Labrenz M."/>
            <person name="Spormann A.M."/>
            <person name="Op den Camp H."/>
            <person name="Overmann J."/>
            <person name="Amann R."/>
            <person name="Jetten M.S.M."/>
            <person name="Mascher T."/>
            <person name="Medema M.H."/>
            <person name="Devos D.P."/>
            <person name="Kaster A.-K."/>
            <person name="Ovreas L."/>
            <person name="Rohde M."/>
            <person name="Galperin M.Y."/>
            <person name="Jogler C."/>
        </authorList>
    </citation>
    <scope>NUCLEOTIDE SEQUENCE [LARGE SCALE GENOMIC DNA]</scope>
    <source>
        <strain evidence="3 4">Pan181</strain>
    </source>
</reference>
<feature type="region of interest" description="Disordered" evidence="1">
    <location>
        <begin position="1"/>
        <end position="20"/>
    </location>
</feature>
<evidence type="ECO:0000313" key="3">
    <source>
        <dbReference type="EMBL" id="QDU54428.1"/>
    </source>
</evidence>
<feature type="region of interest" description="Disordered" evidence="1">
    <location>
        <begin position="250"/>
        <end position="355"/>
    </location>
</feature>
<name>A0A518AI71_9BACT</name>
<gene>
    <name evidence="3" type="ORF">Pan181_06090</name>
</gene>
<proteinExistence type="predicted"/>
<dbReference type="Proteomes" id="UP000315750">
    <property type="component" value="Chromosome"/>
</dbReference>
<feature type="compositionally biased region" description="Low complexity" evidence="1">
    <location>
        <begin position="94"/>
        <end position="116"/>
    </location>
</feature>
<dbReference type="EMBL" id="CP036278">
    <property type="protein sequence ID" value="QDU54428.1"/>
    <property type="molecule type" value="Genomic_DNA"/>
</dbReference>
<dbReference type="RefSeq" id="WP_145245409.1">
    <property type="nucleotide sequence ID" value="NZ_CP036278.1"/>
</dbReference>
<feature type="region of interest" description="Disordered" evidence="1">
    <location>
        <begin position="204"/>
        <end position="236"/>
    </location>
</feature>
<feature type="compositionally biased region" description="Polar residues" evidence="1">
    <location>
        <begin position="1"/>
        <end position="17"/>
    </location>
</feature>
<evidence type="ECO:0000256" key="2">
    <source>
        <dbReference type="SAM" id="Phobius"/>
    </source>
</evidence>
<keyword evidence="4" id="KW-1185">Reference proteome</keyword>
<feature type="transmembrane region" description="Helical" evidence="2">
    <location>
        <begin position="183"/>
        <end position="200"/>
    </location>
</feature>
<dbReference type="KEGG" id="amuc:Pan181_06090"/>